<sequence length="365" mass="39863">MAPQQDGRRKNGRFPYPTWSSRIQTDDDYYTDDDYDEPTSTIYDVSTVPPMIEPSTTSTGLPAGLGNGDPRSSNTRQENPYATPQVPYPRLSKTLSLETSSFPYAQPDYAKSTISSASPNLIGSSPYTPLPSTTNNNHGGQRPDGPWTERHSNNVPLYVVASIIPVVVLAIIGVVLCVCLRRRKRRKEEVKVAPHEMKTEPKPTALSYMAPPVSTRRRSFSNQMPPTSTPSQVEPVILGPILSRSYGNYMTGMDTSDVVSVTSNNTRPADPFADNSSLAEPPPPYRPGSVAPPSFVSNSRQSSLRAHDHPPTTSQTHLIERSPFEDPGDDVSDISGPIAGRGNDTMSVVSDMSYQRDPVLNRSAL</sequence>
<feature type="transmembrane region" description="Helical" evidence="2">
    <location>
        <begin position="157"/>
        <end position="180"/>
    </location>
</feature>
<feature type="compositionally biased region" description="Polar residues" evidence="1">
    <location>
        <begin position="70"/>
        <end position="82"/>
    </location>
</feature>
<keyword evidence="2" id="KW-1133">Transmembrane helix</keyword>
<feature type="region of interest" description="Disordered" evidence="1">
    <location>
        <begin position="259"/>
        <end position="365"/>
    </location>
</feature>
<protein>
    <submittedName>
        <fullName evidence="3">Uncharacterized protein</fullName>
    </submittedName>
</protein>
<feature type="compositionally biased region" description="Polar residues" evidence="1">
    <location>
        <begin position="344"/>
        <end position="353"/>
    </location>
</feature>
<evidence type="ECO:0000256" key="1">
    <source>
        <dbReference type="SAM" id="MobiDB-lite"/>
    </source>
</evidence>
<evidence type="ECO:0000313" key="4">
    <source>
        <dbReference type="Proteomes" id="UP000799423"/>
    </source>
</evidence>
<gene>
    <name evidence="3" type="ORF">T440DRAFT_139816</name>
</gene>
<accession>A0A6A7B1D6</accession>
<proteinExistence type="predicted"/>
<evidence type="ECO:0000256" key="2">
    <source>
        <dbReference type="SAM" id="Phobius"/>
    </source>
</evidence>
<keyword evidence="2" id="KW-0472">Membrane</keyword>
<feature type="compositionally biased region" description="Acidic residues" evidence="1">
    <location>
        <begin position="26"/>
        <end position="37"/>
    </location>
</feature>
<dbReference type="EMBL" id="MU006313">
    <property type="protein sequence ID" value="KAF2849202.1"/>
    <property type="molecule type" value="Genomic_DNA"/>
</dbReference>
<dbReference type="OrthoDB" id="3935400at2759"/>
<evidence type="ECO:0000313" key="3">
    <source>
        <dbReference type="EMBL" id="KAF2849202.1"/>
    </source>
</evidence>
<dbReference type="AlphaFoldDB" id="A0A6A7B1D6"/>
<name>A0A6A7B1D6_9PLEO</name>
<keyword evidence="4" id="KW-1185">Reference proteome</keyword>
<feature type="region of interest" description="Disordered" evidence="1">
    <location>
        <begin position="1"/>
        <end position="90"/>
    </location>
</feature>
<dbReference type="Proteomes" id="UP000799423">
    <property type="component" value="Unassembled WGS sequence"/>
</dbReference>
<feature type="compositionally biased region" description="Polar residues" evidence="1">
    <location>
        <begin position="295"/>
        <end position="304"/>
    </location>
</feature>
<keyword evidence="2" id="KW-0812">Transmembrane</keyword>
<feature type="region of interest" description="Disordered" evidence="1">
    <location>
        <begin position="116"/>
        <end position="148"/>
    </location>
</feature>
<feature type="compositionally biased region" description="Polar residues" evidence="1">
    <location>
        <begin position="116"/>
        <end position="139"/>
    </location>
</feature>
<reference evidence="3" key="1">
    <citation type="submission" date="2020-01" db="EMBL/GenBank/DDBJ databases">
        <authorList>
            <consortium name="DOE Joint Genome Institute"/>
            <person name="Haridas S."/>
            <person name="Albert R."/>
            <person name="Binder M."/>
            <person name="Bloem J."/>
            <person name="Labutti K."/>
            <person name="Salamov A."/>
            <person name="Andreopoulos B."/>
            <person name="Baker S.E."/>
            <person name="Barry K."/>
            <person name="Bills G."/>
            <person name="Bluhm B.H."/>
            <person name="Cannon C."/>
            <person name="Castanera R."/>
            <person name="Culley D.E."/>
            <person name="Daum C."/>
            <person name="Ezra D."/>
            <person name="Gonzalez J.B."/>
            <person name="Henrissat B."/>
            <person name="Kuo A."/>
            <person name="Liang C."/>
            <person name="Lipzen A."/>
            <person name="Lutzoni F."/>
            <person name="Magnuson J."/>
            <person name="Mondo S."/>
            <person name="Nolan M."/>
            <person name="Ohm R."/>
            <person name="Pangilinan J."/>
            <person name="Park H.-J."/>
            <person name="Ramirez L."/>
            <person name="Alfaro M."/>
            <person name="Sun H."/>
            <person name="Tritt A."/>
            <person name="Yoshinaga Y."/>
            <person name="Zwiers L.-H."/>
            <person name="Turgeon B.G."/>
            <person name="Goodwin S.B."/>
            <person name="Spatafora J.W."/>
            <person name="Crous P.W."/>
            <person name="Grigoriev I.V."/>
        </authorList>
    </citation>
    <scope>NUCLEOTIDE SEQUENCE</scope>
    <source>
        <strain evidence="3">IPT5</strain>
    </source>
</reference>
<organism evidence="3 4">
    <name type="scientific">Plenodomus tracheiphilus IPT5</name>
    <dbReference type="NCBI Taxonomy" id="1408161"/>
    <lineage>
        <taxon>Eukaryota</taxon>
        <taxon>Fungi</taxon>
        <taxon>Dikarya</taxon>
        <taxon>Ascomycota</taxon>
        <taxon>Pezizomycotina</taxon>
        <taxon>Dothideomycetes</taxon>
        <taxon>Pleosporomycetidae</taxon>
        <taxon>Pleosporales</taxon>
        <taxon>Pleosporineae</taxon>
        <taxon>Leptosphaeriaceae</taxon>
        <taxon>Plenodomus</taxon>
    </lineage>
</organism>